<organism evidence="1 2">
    <name type="scientific">Cellulomonas denverensis</name>
    <dbReference type="NCBI Taxonomy" id="264297"/>
    <lineage>
        <taxon>Bacteria</taxon>
        <taxon>Bacillati</taxon>
        <taxon>Actinomycetota</taxon>
        <taxon>Actinomycetes</taxon>
        <taxon>Micrococcales</taxon>
        <taxon>Cellulomonadaceae</taxon>
        <taxon>Cellulomonas</taxon>
    </lineage>
</organism>
<comment type="caution">
    <text evidence="1">The sequence shown here is derived from an EMBL/GenBank/DDBJ whole genome shotgun (WGS) entry which is preliminary data.</text>
</comment>
<keyword evidence="2" id="KW-1185">Reference proteome</keyword>
<sequence>MLRNGCDRPPARLVPGRTVAGFHPRDGRPVAVWVLHPAGTEAWAVADLSRAIAELGLDESGAVPQLDPSRATVTAVAGEATLWSAAEVLSVADHDDLWWQAAQDRGWLLVIAGWSRELARPGNDVLLRYLTGGTSAGLGLVRLPREP</sequence>
<evidence type="ECO:0000313" key="1">
    <source>
        <dbReference type="EMBL" id="NKY23014.1"/>
    </source>
</evidence>
<dbReference type="AlphaFoldDB" id="A0A7X6KW15"/>
<dbReference type="RefSeq" id="WP_168630140.1">
    <property type="nucleotide sequence ID" value="NZ_BONL01000001.1"/>
</dbReference>
<gene>
    <name evidence="1" type="ORF">HGA03_10110</name>
</gene>
<protein>
    <submittedName>
        <fullName evidence="1">Uncharacterized protein</fullName>
    </submittedName>
</protein>
<name>A0A7X6KW15_9CELL</name>
<proteinExistence type="predicted"/>
<reference evidence="1 2" key="1">
    <citation type="submission" date="2020-04" db="EMBL/GenBank/DDBJ databases">
        <title>MicrobeNet Type strains.</title>
        <authorList>
            <person name="Nicholson A.C."/>
        </authorList>
    </citation>
    <scope>NUCLEOTIDE SEQUENCE [LARGE SCALE GENOMIC DNA]</scope>
    <source>
        <strain evidence="1 2">ATCC BAA-788</strain>
    </source>
</reference>
<dbReference type="Proteomes" id="UP000581206">
    <property type="component" value="Unassembled WGS sequence"/>
</dbReference>
<dbReference type="EMBL" id="JAAXOX010000004">
    <property type="protein sequence ID" value="NKY23014.1"/>
    <property type="molecule type" value="Genomic_DNA"/>
</dbReference>
<evidence type="ECO:0000313" key="2">
    <source>
        <dbReference type="Proteomes" id="UP000581206"/>
    </source>
</evidence>
<accession>A0A7X6KW15</accession>